<gene>
    <name evidence="1" type="ORF">ACI2JU_01905</name>
</gene>
<evidence type="ECO:0000313" key="2">
    <source>
        <dbReference type="Proteomes" id="UP001620262"/>
    </source>
</evidence>
<dbReference type="InterPro" id="IPR054184">
    <property type="entry name" value="DUF6890"/>
</dbReference>
<proteinExistence type="predicted"/>
<name>A0ABW8KS13_9GAMM</name>
<accession>A0ABW8KS13</accession>
<reference evidence="1 2" key="1">
    <citation type="submission" date="2024-11" db="EMBL/GenBank/DDBJ databases">
        <title>The Natural Products Discovery Center: Release of the First 8490 Sequenced Strains for Exploring Actinobacteria Biosynthetic Diversity.</title>
        <authorList>
            <person name="Kalkreuter E."/>
            <person name="Kautsar S.A."/>
            <person name="Yang D."/>
            <person name="Bader C.D."/>
            <person name="Teijaro C.N."/>
            <person name="Fluegel L."/>
            <person name="Davis C.M."/>
            <person name="Simpson J.R."/>
            <person name="Lauterbach L."/>
            <person name="Steele A.D."/>
            <person name="Gui C."/>
            <person name="Meng S."/>
            <person name="Li G."/>
            <person name="Viehrig K."/>
            <person name="Ye F."/>
            <person name="Su P."/>
            <person name="Kiefer A.F."/>
            <person name="Nichols A."/>
            <person name="Cepeda A.J."/>
            <person name="Yan W."/>
            <person name="Fan B."/>
            <person name="Jiang Y."/>
            <person name="Adhikari A."/>
            <person name="Zheng C.-J."/>
            <person name="Schuster L."/>
            <person name="Cowan T.M."/>
            <person name="Smanski M.J."/>
            <person name="Chevrette M.G."/>
            <person name="De Carvalho L.P.S."/>
            <person name="Shen B."/>
        </authorList>
    </citation>
    <scope>NUCLEOTIDE SEQUENCE [LARGE SCALE GENOMIC DNA]</scope>
    <source>
        <strain evidence="1 2">NPDC078403</strain>
    </source>
</reference>
<dbReference type="Proteomes" id="UP001620262">
    <property type="component" value="Unassembled WGS sequence"/>
</dbReference>
<evidence type="ECO:0000313" key="1">
    <source>
        <dbReference type="EMBL" id="MFK3862622.1"/>
    </source>
</evidence>
<dbReference type="EMBL" id="JBJDOT010000002">
    <property type="protein sequence ID" value="MFK3862622.1"/>
    <property type="molecule type" value="Genomic_DNA"/>
</dbReference>
<keyword evidence="2" id="KW-1185">Reference proteome</keyword>
<comment type="caution">
    <text evidence="1">The sequence shown here is derived from an EMBL/GenBank/DDBJ whole genome shotgun (WGS) entry which is preliminary data.</text>
</comment>
<dbReference type="Pfam" id="PF21830">
    <property type="entry name" value="DUF6890"/>
    <property type="match status" value="1"/>
</dbReference>
<sequence length="46" mass="5399">MLRRHFLPHEKDDEQNLARAGWLYKSQRENLENIITNAVCKAFGGK</sequence>
<organism evidence="1 2">
    <name type="scientific">Pseudoalteromonas rhizosphaerae</name>
    <dbReference type="NCBI Taxonomy" id="2518973"/>
    <lineage>
        <taxon>Bacteria</taxon>
        <taxon>Pseudomonadati</taxon>
        <taxon>Pseudomonadota</taxon>
        <taxon>Gammaproteobacteria</taxon>
        <taxon>Alteromonadales</taxon>
        <taxon>Pseudoalteromonadaceae</taxon>
        <taxon>Pseudoalteromonas</taxon>
    </lineage>
</organism>
<protein>
    <submittedName>
        <fullName evidence="1">DUF6890 family protein</fullName>
    </submittedName>
</protein>
<dbReference type="RefSeq" id="WP_404674658.1">
    <property type="nucleotide sequence ID" value="NZ_JBJDOT010000002.1"/>
</dbReference>